<proteinExistence type="predicted"/>
<dbReference type="RefSeq" id="WP_203006645.1">
    <property type="nucleotide sequence ID" value="NZ_JADWYU010000137.1"/>
</dbReference>
<protein>
    <submittedName>
        <fullName evidence="1">Uncharacterized protein</fullName>
    </submittedName>
</protein>
<name>A0A937RHG8_9ACTN</name>
<dbReference type="EMBL" id="JAEACQ010000197">
    <property type="protein sequence ID" value="MBL7628939.1"/>
    <property type="molecule type" value="Genomic_DNA"/>
</dbReference>
<dbReference type="AlphaFoldDB" id="A0A937RHG8"/>
<accession>A0A937RHG8</accession>
<reference evidence="1" key="1">
    <citation type="submission" date="2020-12" db="EMBL/GenBank/DDBJ databases">
        <title>Genomic characterization of non-nitrogen-fixing Frankia strains.</title>
        <authorList>
            <person name="Carlos-Shanley C."/>
            <person name="Guerra T."/>
            <person name="Hahn D."/>
        </authorList>
    </citation>
    <scope>NUCLEOTIDE SEQUENCE</scope>
    <source>
        <strain evidence="1">CN6</strain>
    </source>
</reference>
<dbReference type="Proteomes" id="UP000604475">
    <property type="component" value="Unassembled WGS sequence"/>
</dbReference>
<evidence type="ECO:0000313" key="2">
    <source>
        <dbReference type="Proteomes" id="UP000604475"/>
    </source>
</evidence>
<comment type="caution">
    <text evidence="1">The sequence shown here is derived from an EMBL/GenBank/DDBJ whole genome shotgun (WGS) entry which is preliminary data.</text>
</comment>
<sequence length="138" mass="15054">MSEPDSPPELVIVVTVHDVQDHGGTLEYGLQSSKGQLDAGTPTGDGGIRYECRARARSRPDGTLTCRGEFLHGPTSGRFLYISFRAPGGAQWVRRTKIMLPDSISGDARRLSARVLDVGRSRVLFEQDWLAEPDAQSA</sequence>
<evidence type="ECO:0000313" key="1">
    <source>
        <dbReference type="EMBL" id="MBL7628939.1"/>
    </source>
</evidence>
<dbReference type="InterPro" id="IPR046032">
    <property type="entry name" value="DUF5990"/>
</dbReference>
<keyword evidence="2" id="KW-1185">Reference proteome</keyword>
<dbReference type="Pfam" id="PF19452">
    <property type="entry name" value="DUF5990"/>
    <property type="match status" value="1"/>
</dbReference>
<gene>
    <name evidence="1" type="ORF">I7412_17600</name>
</gene>
<organism evidence="1 2">
    <name type="scientific">Frankia nepalensis</name>
    <dbReference type="NCBI Taxonomy" id="1836974"/>
    <lineage>
        <taxon>Bacteria</taxon>
        <taxon>Bacillati</taxon>
        <taxon>Actinomycetota</taxon>
        <taxon>Actinomycetes</taxon>
        <taxon>Frankiales</taxon>
        <taxon>Frankiaceae</taxon>
        <taxon>Frankia</taxon>
    </lineage>
</organism>